<name>A0AAV8UXK6_9RHOD</name>
<evidence type="ECO:0000256" key="12">
    <source>
        <dbReference type="SAM" id="Coils"/>
    </source>
</evidence>
<keyword evidence="11" id="KW-0963">Cytoplasm</keyword>
<evidence type="ECO:0000259" key="13">
    <source>
        <dbReference type="PROSITE" id="PS50860"/>
    </source>
</evidence>
<dbReference type="InterPro" id="IPR050058">
    <property type="entry name" value="Ala-tRNA_ligase"/>
</dbReference>
<dbReference type="Gene3D" id="6.10.250.550">
    <property type="match status" value="1"/>
</dbReference>
<keyword evidence="8 11" id="KW-0694">RNA-binding</keyword>
<evidence type="ECO:0000256" key="11">
    <source>
        <dbReference type="HAMAP-Rule" id="MF_03133"/>
    </source>
</evidence>
<dbReference type="SUPFAM" id="SSF55681">
    <property type="entry name" value="Class II aaRS and biotin synthetases"/>
    <property type="match status" value="1"/>
</dbReference>
<keyword evidence="11" id="KW-0496">Mitochondrion</keyword>
<dbReference type="InterPro" id="IPR002318">
    <property type="entry name" value="Ala-tRNA-lgiase_IIc"/>
</dbReference>
<keyword evidence="10 11" id="KW-0030">Aminoacyl-tRNA synthetase</keyword>
<dbReference type="GO" id="GO:0005739">
    <property type="term" value="C:mitochondrion"/>
    <property type="evidence" value="ECO:0007669"/>
    <property type="project" value="UniProtKB-SubCell"/>
</dbReference>
<dbReference type="SUPFAM" id="SSF50447">
    <property type="entry name" value="Translation proteins"/>
    <property type="match status" value="1"/>
</dbReference>
<dbReference type="FunFam" id="3.30.930.10:FF:000004">
    <property type="entry name" value="Alanine--tRNA ligase"/>
    <property type="match status" value="1"/>
</dbReference>
<keyword evidence="3 11" id="KW-0436">Ligase</keyword>
<dbReference type="Proteomes" id="UP001157974">
    <property type="component" value="Unassembled WGS sequence"/>
</dbReference>
<protein>
    <recommendedName>
        <fullName evidence="11">Alanine--tRNA ligase</fullName>
        <ecNumber evidence="11">6.1.1.7</ecNumber>
    </recommendedName>
    <alternativeName>
        <fullName evidence="11">Alanyl-tRNA synthetase</fullName>
        <shortName evidence="11">AlaRS</shortName>
    </alternativeName>
</protein>
<evidence type="ECO:0000313" key="14">
    <source>
        <dbReference type="EMBL" id="KAJ8907335.1"/>
    </source>
</evidence>
<dbReference type="Gene3D" id="3.30.930.10">
    <property type="entry name" value="Bira Bifunctional Protein, Domain 2"/>
    <property type="match status" value="1"/>
</dbReference>
<dbReference type="InterPro" id="IPR023033">
    <property type="entry name" value="Ala_tRNA_ligase_euk/bac"/>
</dbReference>
<gene>
    <name evidence="14" type="ORF">NDN08_007449</name>
</gene>
<comment type="function">
    <text evidence="11">Catalyzes the attachment of alanine to tRNA(Ala) in a two-step reaction: alanine is first activated by ATP to form Ala-AMP and then transferred to the acceptor end of tRNA(Ala). Also edits incorrectly charged tRNA(Ala) via its editing domain.</text>
</comment>
<dbReference type="Gene3D" id="2.40.30.130">
    <property type="match status" value="1"/>
</dbReference>
<feature type="binding site" evidence="11">
    <location>
        <position position="666"/>
    </location>
    <ligand>
        <name>Zn(2+)</name>
        <dbReference type="ChEBI" id="CHEBI:29105"/>
    </ligand>
</feature>
<dbReference type="InterPro" id="IPR018165">
    <property type="entry name" value="Ala-tRNA-synth_IIc_core"/>
</dbReference>
<evidence type="ECO:0000256" key="5">
    <source>
        <dbReference type="ARBA" id="ARBA00022741"/>
    </source>
</evidence>
<dbReference type="SUPFAM" id="SSF101353">
    <property type="entry name" value="Putative anticodon-binding domain of alanyl-tRNA synthetase (AlaRS)"/>
    <property type="match status" value="1"/>
</dbReference>
<dbReference type="Pfam" id="PF02272">
    <property type="entry name" value="DHHA1"/>
    <property type="match status" value="1"/>
</dbReference>
<comment type="subunit">
    <text evidence="11">Monomer.</text>
</comment>
<feature type="binding site" evidence="11">
    <location>
        <position position="567"/>
    </location>
    <ligand>
        <name>Zn(2+)</name>
        <dbReference type="ChEBI" id="CHEBI:29105"/>
    </ligand>
</feature>
<keyword evidence="9 11" id="KW-0648">Protein biosynthesis</keyword>
<dbReference type="Gene3D" id="3.30.980.10">
    <property type="entry name" value="Threonyl-trna Synthetase, Chain A, domain 2"/>
    <property type="match status" value="1"/>
</dbReference>
<dbReference type="FunFam" id="3.30.980.10:FF:000004">
    <property type="entry name" value="Alanine--tRNA ligase, cytoplasmic"/>
    <property type="match status" value="1"/>
</dbReference>
<dbReference type="GO" id="GO:0005524">
    <property type="term" value="F:ATP binding"/>
    <property type="evidence" value="ECO:0007669"/>
    <property type="project" value="UniProtKB-UniRule"/>
</dbReference>
<dbReference type="InterPro" id="IPR009000">
    <property type="entry name" value="Transl_B-barrel_sf"/>
</dbReference>
<dbReference type="InterPro" id="IPR045864">
    <property type="entry name" value="aa-tRNA-synth_II/BPL/LPL"/>
</dbReference>
<reference evidence="14 15" key="1">
    <citation type="journal article" date="2023" name="Nat. Commun.">
        <title>Origin of minicircular mitochondrial genomes in red algae.</title>
        <authorList>
            <person name="Lee Y."/>
            <person name="Cho C.H."/>
            <person name="Lee Y.M."/>
            <person name="Park S.I."/>
            <person name="Yang J.H."/>
            <person name="West J.A."/>
            <person name="Bhattacharya D."/>
            <person name="Yoon H.S."/>
        </authorList>
    </citation>
    <scope>NUCLEOTIDE SEQUENCE [LARGE SCALE GENOMIC DNA]</scope>
    <source>
        <strain evidence="14 15">CCMP1338</strain>
        <tissue evidence="14">Whole cell</tissue>
    </source>
</reference>
<feature type="coiled-coil region" evidence="12">
    <location>
        <begin position="732"/>
        <end position="759"/>
    </location>
</feature>
<evidence type="ECO:0000256" key="3">
    <source>
        <dbReference type="ARBA" id="ARBA00022598"/>
    </source>
</evidence>
<dbReference type="GO" id="GO:0004813">
    <property type="term" value="F:alanine-tRNA ligase activity"/>
    <property type="evidence" value="ECO:0007669"/>
    <property type="project" value="UniProtKB-UniRule"/>
</dbReference>
<evidence type="ECO:0000256" key="9">
    <source>
        <dbReference type="ARBA" id="ARBA00022917"/>
    </source>
</evidence>
<dbReference type="InterPro" id="IPR012947">
    <property type="entry name" value="tRNA_SAD"/>
</dbReference>
<proteinExistence type="inferred from homology"/>
<dbReference type="PROSITE" id="PS50860">
    <property type="entry name" value="AA_TRNA_LIGASE_II_ALA"/>
    <property type="match status" value="1"/>
</dbReference>
<keyword evidence="2 11" id="KW-0820">tRNA-binding</keyword>
<dbReference type="PANTHER" id="PTHR11777">
    <property type="entry name" value="ALANYL-TRNA SYNTHETASE"/>
    <property type="match status" value="1"/>
</dbReference>
<dbReference type="HAMAP" id="MF_00036_B">
    <property type="entry name" value="Ala_tRNA_synth_B"/>
    <property type="match status" value="1"/>
</dbReference>
<evidence type="ECO:0000256" key="8">
    <source>
        <dbReference type="ARBA" id="ARBA00022884"/>
    </source>
</evidence>
<feature type="domain" description="Alanyl-transfer RNA synthetases family profile" evidence="13">
    <location>
        <begin position="3"/>
        <end position="709"/>
    </location>
</feature>
<evidence type="ECO:0000256" key="7">
    <source>
        <dbReference type="ARBA" id="ARBA00022840"/>
    </source>
</evidence>
<keyword evidence="15" id="KW-1185">Reference proteome</keyword>
<dbReference type="Pfam" id="PF01411">
    <property type="entry name" value="tRNA-synt_2c"/>
    <property type="match status" value="1"/>
</dbReference>
<comment type="similarity">
    <text evidence="1">Belongs to the class-II aminoacyl-tRNA synthetase family. Alax-L subfamily.</text>
</comment>
<dbReference type="AlphaFoldDB" id="A0AAV8UXK6"/>
<dbReference type="FunFam" id="3.10.310.40:FF:000001">
    <property type="entry name" value="Alanine--tRNA ligase"/>
    <property type="match status" value="1"/>
</dbReference>
<dbReference type="InterPro" id="IPR018164">
    <property type="entry name" value="Ala-tRNA-synth_IIc_N"/>
</dbReference>
<dbReference type="InterPro" id="IPR003156">
    <property type="entry name" value="DHHA1_dom"/>
</dbReference>
<dbReference type="NCBIfam" id="TIGR00344">
    <property type="entry name" value="alaS"/>
    <property type="match status" value="1"/>
</dbReference>
<keyword evidence="6 11" id="KW-0862">Zinc</keyword>
<evidence type="ECO:0000256" key="10">
    <source>
        <dbReference type="ARBA" id="ARBA00023146"/>
    </source>
</evidence>
<feature type="binding site" evidence="11">
    <location>
        <position position="563"/>
    </location>
    <ligand>
        <name>Zn(2+)</name>
        <dbReference type="ChEBI" id="CHEBI:29105"/>
    </ligand>
</feature>
<dbReference type="GO" id="GO:0070143">
    <property type="term" value="P:mitochondrial alanyl-tRNA aminoacylation"/>
    <property type="evidence" value="ECO:0007669"/>
    <property type="project" value="UniProtKB-UniRule"/>
</dbReference>
<comment type="caution">
    <text evidence="14">The sequence shown here is derived from an EMBL/GenBank/DDBJ whole genome shotgun (WGS) entry which is preliminary data.</text>
</comment>
<dbReference type="CDD" id="cd00673">
    <property type="entry name" value="AlaRS_core"/>
    <property type="match status" value="1"/>
</dbReference>
<evidence type="ECO:0000256" key="4">
    <source>
        <dbReference type="ARBA" id="ARBA00022723"/>
    </source>
</evidence>
<dbReference type="GO" id="GO:0008270">
    <property type="term" value="F:zinc ion binding"/>
    <property type="evidence" value="ECO:0007669"/>
    <property type="project" value="UniProtKB-UniRule"/>
</dbReference>
<evidence type="ECO:0000256" key="1">
    <source>
        <dbReference type="ARBA" id="ARBA00008429"/>
    </source>
</evidence>
<feature type="binding site" evidence="11">
    <location>
        <position position="670"/>
    </location>
    <ligand>
        <name>Zn(2+)</name>
        <dbReference type="ChEBI" id="CHEBI:29105"/>
    </ligand>
</feature>
<dbReference type="EMBL" id="JAMWBK010000002">
    <property type="protein sequence ID" value="KAJ8907335.1"/>
    <property type="molecule type" value="Genomic_DNA"/>
</dbReference>
<dbReference type="GO" id="GO:0002161">
    <property type="term" value="F:aminoacyl-tRNA deacylase activity"/>
    <property type="evidence" value="ECO:0007669"/>
    <property type="project" value="TreeGrafter"/>
</dbReference>
<keyword evidence="5 11" id="KW-0547">Nucleotide-binding</keyword>
<dbReference type="Pfam" id="PF07973">
    <property type="entry name" value="tRNA_SAD"/>
    <property type="match status" value="1"/>
</dbReference>
<dbReference type="EC" id="6.1.1.7" evidence="11"/>
<dbReference type="Gene3D" id="3.30.54.20">
    <property type="match status" value="1"/>
</dbReference>
<dbReference type="GO" id="GO:0000049">
    <property type="term" value="F:tRNA binding"/>
    <property type="evidence" value="ECO:0007669"/>
    <property type="project" value="UniProtKB-KW"/>
</dbReference>
<keyword evidence="4 11" id="KW-0479">Metal-binding</keyword>
<dbReference type="InterPro" id="IPR018163">
    <property type="entry name" value="Thr/Ala-tRNA-synth_IIc_edit"/>
</dbReference>
<dbReference type="SUPFAM" id="SSF55186">
    <property type="entry name" value="ThrRS/AlaRS common domain"/>
    <property type="match status" value="1"/>
</dbReference>
<keyword evidence="7 11" id="KW-0067">ATP-binding</keyword>
<comment type="cofactor">
    <cofactor evidence="11">
        <name>Zn(2+)</name>
        <dbReference type="ChEBI" id="CHEBI:29105"/>
    </cofactor>
    <text evidence="11">Binds 1 zinc ion per subunit.</text>
</comment>
<dbReference type="SMART" id="SM00863">
    <property type="entry name" value="tRNA_SAD"/>
    <property type="match status" value="1"/>
</dbReference>
<accession>A0AAV8UXK6</accession>
<evidence type="ECO:0000256" key="2">
    <source>
        <dbReference type="ARBA" id="ARBA00022555"/>
    </source>
</evidence>
<evidence type="ECO:0000256" key="6">
    <source>
        <dbReference type="ARBA" id="ARBA00022833"/>
    </source>
</evidence>
<dbReference type="Gene3D" id="3.10.310.40">
    <property type="match status" value="1"/>
</dbReference>
<evidence type="ECO:0000313" key="15">
    <source>
        <dbReference type="Proteomes" id="UP001157974"/>
    </source>
</evidence>
<organism evidence="14 15">
    <name type="scientific">Rhodosorus marinus</name>
    <dbReference type="NCBI Taxonomy" id="101924"/>
    <lineage>
        <taxon>Eukaryota</taxon>
        <taxon>Rhodophyta</taxon>
        <taxon>Stylonematophyceae</taxon>
        <taxon>Stylonematales</taxon>
        <taxon>Stylonemataceae</taxon>
        <taxon>Rhodosorus</taxon>
    </lineage>
</organism>
<dbReference type="PANTHER" id="PTHR11777:SF9">
    <property type="entry name" value="ALANINE--TRNA LIGASE, CYTOPLASMIC"/>
    <property type="match status" value="1"/>
</dbReference>
<dbReference type="PRINTS" id="PR00980">
    <property type="entry name" value="TRNASYNTHALA"/>
</dbReference>
<comment type="catalytic activity">
    <reaction evidence="11">
        <text>tRNA(Ala) + L-alanine + ATP = L-alanyl-tRNA(Ala) + AMP + diphosphate</text>
        <dbReference type="Rhea" id="RHEA:12540"/>
        <dbReference type="Rhea" id="RHEA-COMP:9657"/>
        <dbReference type="Rhea" id="RHEA-COMP:9923"/>
        <dbReference type="ChEBI" id="CHEBI:30616"/>
        <dbReference type="ChEBI" id="CHEBI:33019"/>
        <dbReference type="ChEBI" id="CHEBI:57972"/>
        <dbReference type="ChEBI" id="CHEBI:78442"/>
        <dbReference type="ChEBI" id="CHEBI:78497"/>
        <dbReference type="ChEBI" id="CHEBI:456215"/>
        <dbReference type="EC" id="6.1.1.7"/>
    </reaction>
</comment>
<keyword evidence="12" id="KW-0175">Coiled coil</keyword>
<dbReference type="GO" id="GO:0005829">
    <property type="term" value="C:cytosol"/>
    <property type="evidence" value="ECO:0007669"/>
    <property type="project" value="TreeGrafter"/>
</dbReference>
<comment type="domain">
    <text evidence="11">Consists of three domains; the N-terminal catalytic domain, the editing domain and the C-terminal C-Ala domain. The editing domain removes incorrectly charged amino acids, while the C-Ala domain, along with tRNA(Ala), serves as a bridge to cooperatively bring together the editing and aminoacylation centers thus stimulating deacylation of misacylated tRNAs.</text>
</comment>
<sequence>MSLSGLEIRDKFLSFFESKEHKKLPSASLIPEDPTIIMTIAGMVPFKPIFLGQVEAEFPRATTSQKCVRTNDIENVGVTNRHHTFFEMLGNFSFGDYFKTEAIQWSWELLTKVYEIPESRLAVSVFRDDDESYEIWRDLVKVPESRIQRLGEEDNFWKSGPTGPCGPCTEIYYDFNPESEEKIDLEDDSRFIEVYNLVFMQSNRDANGDLTPLKKQNIDTGMGLERMAQVLQKTPNNYETDLILPIISKAAEIAGRNYDKEEHRMKTSLKVVGDHTRAVMHMTADGIRASNVGRGYILRRLIRRIVRHGRLLGIERPFIGEVLEVSSRLAIEAGFNNVEEQAEVIRKEISREESRFLATLERGESKLQDVLEDAKSSGDLVSGADAFELYDTFGFPLELTEEAAVEVGLKVDVEGFQSKMQEQKDRARAARGETDLTSATVYAELSQTTGGTEFLGYEQTYSKKCTVSGVVSRSGGELVEEAEEGERVSLILDRTPFYAEGGGQVGDIGVLKSSSGLVEVSDVKREAGAWVHIGTVTSGSVLVGDDVEGVVDAQRRRKIKAHHTATHLLQAALKKLVSGEISQAGSLVDDVRLRFDFNCSRPLAPEELDEVERTVNQWITEEHDTVVFYTSLEDAIERGAIAMFGEKYDKSEVRVVDVPGVSMELCGGTHVPNTTDIGLFKIVSESGIAAGVRRIEAVCGTAVMPYLSSRDIAVKDLCLNLKVKPEELVARVSILQDELKSKQKEVANLKAQVAVASSLALAQHAQDLGGLKVLVSKIEGEVDAEGLKAAAESLSEELGREEAVVVLVSSPGEGKVALVAQAGKDAVRQGVHAGKLIGPIAKICKGGGGGKPALAQAGGKDPSKIDEALQAAKVKLGETLAVEAGT</sequence>
<dbReference type="InterPro" id="IPR018162">
    <property type="entry name" value="Ala-tRNA-ligase_IIc_anticod-bd"/>
</dbReference>
<comment type="subcellular location">
    <subcellularLocation>
        <location evidence="11">Mitochondrion</location>
    </subcellularLocation>
    <subcellularLocation>
        <location evidence="11">Cytoplasm</location>
    </subcellularLocation>
</comment>